<accession>A0A7S3JKQ9</accession>
<evidence type="ECO:0000313" key="2">
    <source>
        <dbReference type="EMBL" id="CAE0357547.1"/>
    </source>
</evidence>
<dbReference type="EMBL" id="HBII01038919">
    <property type="protein sequence ID" value="CAE0357548.1"/>
    <property type="molecule type" value="Transcribed_RNA"/>
</dbReference>
<dbReference type="EMBL" id="HBII01038918">
    <property type="protein sequence ID" value="CAE0357547.1"/>
    <property type="molecule type" value="Transcribed_RNA"/>
</dbReference>
<proteinExistence type="predicted"/>
<dbReference type="InterPro" id="IPR040961">
    <property type="entry name" value="CSN5_C"/>
</dbReference>
<protein>
    <recommendedName>
        <fullName evidence="1">Cop9 signalosome subunit 5 C-terminal domain-containing protein</fullName>
    </recommendedName>
</protein>
<organism evidence="3">
    <name type="scientific">Euplotes harpa</name>
    <dbReference type="NCBI Taxonomy" id="151035"/>
    <lineage>
        <taxon>Eukaryota</taxon>
        <taxon>Sar</taxon>
        <taxon>Alveolata</taxon>
        <taxon>Ciliophora</taxon>
        <taxon>Intramacronucleata</taxon>
        <taxon>Spirotrichea</taxon>
        <taxon>Hypotrichia</taxon>
        <taxon>Euplotida</taxon>
        <taxon>Euplotidae</taxon>
        <taxon>Euplotes</taxon>
    </lineage>
</organism>
<evidence type="ECO:0000259" key="1">
    <source>
        <dbReference type="Pfam" id="PF18323"/>
    </source>
</evidence>
<gene>
    <name evidence="2" type="ORF">EHAR0213_LOCUS16466</name>
    <name evidence="3" type="ORF">EHAR0213_LOCUS16467</name>
</gene>
<feature type="domain" description="Cop9 signalosome subunit 5 C-terminal" evidence="1">
    <location>
        <begin position="44"/>
        <end position="131"/>
    </location>
</feature>
<reference evidence="3" key="1">
    <citation type="submission" date="2021-01" db="EMBL/GenBank/DDBJ databases">
        <authorList>
            <person name="Corre E."/>
            <person name="Pelletier E."/>
            <person name="Niang G."/>
            <person name="Scheremetjew M."/>
            <person name="Finn R."/>
            <person name="Kale V."/>
            <person name="Holt S."/>
            <person name="Cochrane G."/>
            <person name="Meng A."/>
            <person name="Brown T."/>
            <person name="Cohen L."/>
        </authorList>
    </citation>
    <scope>NUCLEOTIDE SEQUENCE</scope>
    <source>
        <strain evidence="3">FSP1.4</strain>
    </source>
</reference>
<name>A0A7S3JKQ9_9SPIT</name>
<dbReference type="Pfam" id="PF18323">
    <property type="entry name" value="CSN5_C"/>
    <property type="match status" value="1"/>
</dbReference>
<sequence>MDKIEDFGAHANKYYKLEHSIFKSELDQSQFEYLWNQYWVQTISTSSLLLSKESMSKSISDVSEKLNKYKNNSSLLRRDRLIGLSSGRSERGDEAPKQDNEIAKINSGSKKIVLECNHMIMAEILKAMVFSGVGETPEEHKDAEMQV</sequence>
<dbReference type="Gene3D" id="3.40.140.10">
    <property type="entry name" value="Cytidine Deaminase, domain 2"/>
    <property type="match status" value="1"/>
</dbReference>
<evidence type="ECO:0000313" key="3">
    <source>
        <dbReference type="EMBL" id="CAE0357548.1"/>
    </source>
</evidence>
<dbReference type="AlphaFoldDB" id="A0A7S3JKQ9"/>